<proteinExistence type="predicted"/>
<protein>
    <submittedName>
        <fullName evidence="2">Uncharacterized protein</fullName>
    </submittedName>
</protein>
<keyword evidence="1" id="KW-0812">Transmembrane</keyword>
<name>A0A6M4G3R8_SPHYA</name>
<keyword evidence="1" id="KW-0472">Membrane</keyword>
<dbReference type="EMBL" id="CP053021">
    <property type="protein sequence ID" value="QJR01739.1"/>
    <property type="molecule type" value="Genomic_DNA"/>
</dbReference>
<reference evidence="2 3" key="1">
    <citation type="submission" date="2020-04" db="EMBL/GenBank/DDBJ databases">
        <title>The Whole Genome Analysis of High salt-tolerant Sphingobium yanoikuyae YC-XJ2 with Aryl organophosphorus flame retardants (aryl-OPFRs)-degrading capacity and characteristics of Related phosphotriesterase.</title>
        <authorList>
            <person name="Li X."/>
        </authorList>
    </citation>
    <scope>NUCLEOTIDE SEQUENCE [LARGE SCALE GENOMIC DNA]</scope>
    <source>
        <strain evidence="2 3">YC-XJ2</strain>
    </source>
</reference>
<keyword evidence="1" id="KW-1133">Transmembrane helix</keyword>
<evidence type="ECO:0000313" key="2">
    <source>
        <dbReference type="EMBL" id="QJR01739.1"/>
    </source>
</evidence>
<feature type="transmembrane region" description="Helical" evidence="1">
    <location>
        <begin position="35"/>
        <end position="60"/>
    </location>
</feature>
<evidence type="ECO:0000313" key="3">
    <source>
        <dbReference type="Proteomes" id="UP000502611"/>
    </source>
</evidence>
<sequence length="130" mass="13957">MHWGRISAALATAIVGIGGAWIILAADEAPKALIAISGLLGIAGLAGAALLVAAVSYLVSEVIRPAFRFRKPAVPMALSHREAALIGHKSFRNHPVKFWGGLILGNSFFFGFMIFGAPEYERFKVEEQRP</sequence>
<gene>
    <name evidence="2" type="ORF">HH800_05745</name>
</gene>
<evidence type="ECO:0000256" key="1">
    <source>
        <dbReference type="SAM" id="Phobius"/>
    </source>
</evidence>
<organism evidence="2 3">
    <name type="scientific">Sphingobium yanoikuyae</name>
    <name type="common">Sphingomonas yanoikuyae</name>
    <dbReference type="NCBI Taxonomy" id="13690"/>
    <lineage>
        <taxon>Bacteria</taxon>
        <taxon>Pseudomonadati</taxon>
        <taxon>Pseudomonadota</taxon>
        <taxon>Alphaproteobacteria</taxon>
        <taxon>Sphingomonadales</taxon>
        <taxon>Sphingomonadaceae</taxon>
        <taxon>Sphingobium</taxon>
    </lineage>
</organism>
<feature type="transmembrane region" description="Helical" evidence="1">
    <location>
        <begin position="98"/>
        <end position="117"/>
    </location>
</feature>
<dbReference type="AlphaFoldDB" id="A0A6M4G3R8"/>
<dbReference type="Proteomes" id="UP000502611">
    <property type="component" value="Chromosome"/>
</dbReference>
<dbReference type="RefSeq" id="WP_169860458.1">
    <property type="nucleotide sequence ID" value="NZ_CP053021.1"/>
</dbReference>
<accession>A0A6M4G3R8</accession>